<accession>A0A2S5R704</accession>
<comment type="caution">
    <text evidence="1">The sequence shown here is derived from an EMBL/GenBank/DDBJ whole genome shotgun (WGS) entry which is preliminary data.</text>
</comment>
<dbReference type="Gene3D" id="3.40.50.300">
    <property type="entry name" value="P-loop containing nucleotide triphosphate hydrolases"/>
    <property type="match status" value="1"/>
</dbReference>
<dbReference type="SUPFAM" id="SSF52540">
    <property type="entry name" value="P-loop containing nucleoside triphosphate hydrolases"/>
    <property type="match status" value="1"/>
</dbReference>
<evidence type="ECO:0000313" key="2">
    <source>
        <dbReference type="Proteomes" id="UP000239425"/>
    </source>
</evidence>
<keyword evidence="2" id="KW-1185">Reference proteome</keyword>
<reference evidence="1 2" key="1">
    <citation type="submission" date="2017-11" db="EMBL/GenBank/DDBJ databases">
        <title>Comparative genomic analysis of Holospora spp., intranuclear symbionts of paramecia.</title>
        <authorList>
            <person name="Garushyants S.K."/>
            <person name="Beliavskaya A."/>
            <person name="Malko D.B."/>
            <person name="Logacheva M.D."/>
            <person name="Rautian M.S."/>
            <person name="Gelfand M.S."/>
        </authorList>
    </citation>
    <scope>NUCLEOTIDE SEQUENCE [LARGE SCALE GENOMIC DNA]</scope>
    <source>
        <strain evidence="2">02AZ16</strain>
    </source>
</reference>
<sequence>MEMRYTHPILPLAWRPLLDDASFCVGKSNIHAFQWVHKEQWPCQHVNIYGPKDSGKTHLGTLWAKKCNAVWLPCPHSSFINSQGRYVLDVNINSLDEIETLSCLEAVQTLNAHCLWLSLRPVHLGNVQPALRSRLMTFLCVEIQEPEDSLLVEVLKKAFRDVGLIACSQILYFLMKRMDRSFSNIRDVVEKIHYYTLKHRANLSIPVVKSALAWKSYPQRIPGE</sequence>
<dbReference type="AlphaFoldDB" id="A0A2S5R704"/>
<organism evidence="1 2">
    <name type="scientific">Holospora curviuscula</name>
    <dbReference type="NCBI Taxonomy" id="1082868"/>
    <lineage>
        <taxon>Bacteria</taxon>
        <taxon>Pseudomonadati</taxon>
        <taxon>Pseudomonadota</taxon>
        <taxon>Alphaproteobacteria</taxon>
        <taxon>Holosporales</taxon>
        <taxon>Holosporaceae</taxon>
        <taxon>Holospora</taxon>
    </lineage>
</organism>
<dbReference type="InterPro" id="IPR027417">
    <property type="entry name" value="P-loop_NTPase"/>
</dbReference>
<dbReference type="OrthoDB" id="7390113at2"/>
<proteinExistence type="predicted"/>
<evidence type="ECO:0000313" key="1">
    <source>
        <dbReference type="EMBL" id="PPE03116.1"/>
    </source>
</evidence>
<name>A0A2S5R704_9PROT</name>
<gene>
    <name evidence="1" type="ORF">HCUR_01438</name>
</gene>
<dbReference type="Proteomes" id="UP000239425">
    <property type="component" value="Unassembled WGS sequence"/>
</dbReference>
<dbReference type="RefSeq" id="WP_104207349.1">
    <property type="nucleotide sequence ID" value="NZ_PHHC01000137.1"/>
</dbReference>
<dbReference type="Gene3D" id="1.10.8.60">
    <property type="match status" value="1"/>
</dbReference>
<dbReference type="EMBL" id="PHHC01000137">
    <property type="protein sequence ID" value="PPE03116.1"/>
    <property type="molecule type" value="Genomic_DNA"/>
</dbReference>
<protein>
    <submittedName>
        <fullName evidence="1">Uncharacterized protein</fullName>
    </submittedName>
</protein>